<dbReference type="OrthoDB" id="2121879at2759"/>
<organism evidence="3 4">
    <name type="scientific">Golovinomyces cichoracearum</name>
    <dbReference type="NCBI Taxonomy" id="62708"/>
    <lineage>
        <taxon>Eukaryota</taxon>
        <taxon>Fungi</taxon>
        <taxon>Dikarya</taxon>
        <taxon>Ascomycota</taxon>
        <taxon>Pezizomycotina</taxon>
        <taxon>Leotiomycetes</taxon>
        <taxon>Erysiphales</taxon>
        <taxon>Erysiphaceae</taxon>
        <taxon>Golovinomyces</taxon>
    </lineage>
</organism>
<dbReference type="EMBL" id="MCBR01012935">
    <property type="protein sequence ID" value="RKF64785.1"/>
    <property type="molecule type" value="Genomic_DNA"/>
</dbReference>
<dbReference type="PANTHER" id="PTHR38118">
    <property type="entry name" value="ANCHORED CELL WALL PROTEIN 11-RELATED"/>
    <property type="match status" value="1"/>
</dbReference>
<protein>
    <submittedName>
        <fullName evidence="3">Putative pci domain-containing protein</fullName>
    </submittedName>
</protein>
<accession>A0A420I557</accession>
<dbReference type="Proteomes" id="UP000285405">
    <property type="component" value="Unassembled WGS sequence"/>
</dbReference>
<sequence length="297" mass="31768">MTQIPKKTLLIRHALVGSKKVSRLRLAYKYSQASSMATGHDSTCCHITTHLLACAIYLSLSLPPSLRYSIIQNLKSTSVKFPHPILTASSIFFLKTINRNSLLLKMFLSHTISLSILCGLAMAQSTSMANTGPNSTIVPSSIDLTLRSQWCQGQTNTCGTLCSGDVMDNDCDPDSLEYKCTCNANSSSPGLIYYKETMPTFICETIFNQCIKAGEDSQAAQVLCTENEKKNCGHLNPETFVKDAPSSSTPTDSPSNTDSGTAPSSSTSEAAAPKVSPRNIETGALAIGIIAALSLIP</sequence>
<evidence type="ECO:0000313" key="4">
    <source>
        <dbReference type="Proteomes" id="UP000285405"/>
    </source>
</evidence>
<comment type="caution">
    <text evidence="3">The sequence shown here is derived from an EMBL/GenBank/DDBJ whole genome shotgun (WGS) entry which is preliminary data.</text>
</comment>
<dbReference type="AlphaFoldDB" id="A0A420I557"/>
<dbReference type="PANTHER" id="PTHR38118:SF3">
    <property type="entry name" value="ANCHORED CELL WALL PROTEIN 11"/>
    <property type="match status" value="1"/>
</dbReference>
<evidence type="ECO:0000256" key="1">
    <source>
        <dbReference type="SAM" id="MobiDB-lite"/>
    </source>
</evidence>
<feature type="region of interest" description="Disordered" evidence="1">
    <location>
        <begin position="235"/>
        <end position="276"/>
    </location>
</feature>
<dbReference type="Pfam" id="PF24808">
    <property type="entry name" value="DUF7707"/>
    <property type="match status" value="1"/>
</dbReference>
<evidence type="ECO:0000313" key="3">
    <source>
        <dbReference type="EMBL" id="RKF64785.1"/>
    </source>
</evidence>
<reference evidence="3 4" key="1">
    <citation type="journal article" date="2018" name="BMC Genomics">
        <title>Comparative genome analyses reveal sequence features reflecting distinct modes of host-adaptation between dicot and monocot powdery mildew.</title>
        <authorList>
            <person name="Wu Y."/>
            <person name="Ma X."/>
            <person name="Pan Z."/>
            <person name="Kale S.D."/>
            <person name="Song Y."/>
            <person name="King H."/>
            <person name="Zhang Q."/>
            <person name="Presley C."/>
            <person name="Deng X."/>
            <person name="Wei C.I."/>
            <person name="Xiao S."/>
        </authorList>
    </citation>
    <scope>NUCLEOTIDE SEQUENCE [LARGE SCALE GENOMIC DNA]</scope>
    <source>
        <strain evidence="3">UCSC1</strain>
    </source>
</reference>
<evidence type="ECO:0000259" key="2">
    <source>
        <dbReference type="Pfam" id="PF24808"/>
    </source>
</evidence>
<gene>
    <name evidence="3" type="ORF">GcC1_129002</name>
</gene>
<feature type="compositionally biased region" description="Low complexity" evidence="1">
    <location>
        <begin position="243"/>
        <end position="273"/>
    </location>
</feature>
<dbReference type="InterPro" id="IPR056124">
    <property type="entry name" value="DUF7707"/>
</dbReference>
<feature type="domain" description="DUF7707" evidence="2">
    <location>
        <begin position="136"/>
        <end position="237"/>
    </location>
</feature>
<proteinExistence type="predicted"/>
<name>A0A420I557_9PEZI</name>